<evidence type="ECO:0000313" key="2">
    <source>
        <dbReference type="Proteomes" id="UP001062846"/>
    </source>
</evidence>
<evidence type="ECO:0000313" key="1">
    <source>
        <dbReference type="EMBL" id="KAI8551257.1"/>
    </source>
</evidence>
<comment type="caution">
    <text evidence="1">The sequence shown here is derived from an EMBL/GenBank/DDBJ whole genome shotgun (WGS) entry which is preliminary data.</text>
</comment>
<keyword evidence="2" id="KW-1185">Reference proteome</keyword>
<organism evidence="1 2">
    <name type="scientific">Rhododendron molle</name>
    <name type="common">Chinese azalea</name>
    <name type="synonym">Azalea mollis</name>
    <dbReference type="NCBI Taxonomy" id="49168"/>
    <lineage>
        <taxon>Eukaryota</taxon>
        <taxon>Viridiplantae</taxon>
        <taxon>Streptophyta</taxon>
        <taxon>Embryophyta</taxon>
        <taxon>Tracheophyta</taxon>
        <taxon>Spermatophyta</taxon>
        <taxon>Magnoliopsida</taxon>
        <taxon>eudicotyledons</taxon>
        <taxon>Gunneridae</taxon>
        <taxon>Pentapetalae</taxon>
        <taxon>asterids</taxon>
        <taxon>Ericales</taxon>
        <taxon>Ericaceae</taxon>
        <taxon>Ericoideae</taxon>
        <taxon>Rhodoreae</taxon>
        <taxon>Rhododendron</taxon>
    </lineage>
</organism>
<dbReference type="Proteomes" id="UP001062846">
    <property type="component" value="Chromosome 6"/>
</dbReference>
<dbReference type="EMBL" id="CM046393">
    <property type="protein sequence ID" value="KAI8551257.1"/>
    <property type="molecule type" value="Genomic_DNA"/>
</dbReference>
<sequence>MARCFLLYLLSASLPNRRNRAHLSLLPALRDSERSPALTGELWTYEVIGMYPPETKCPDDTILPRALRWSAEYKGVKRGRGKLDAFRLYLDELHPDQVHWRVWDRFEITYVAQSREVSVDGCFESPLPAVVLG</sequence>
<protein>
    <submittedName>
        <fullName evidence="1">Uncharacterized protein</fullName>
    </submittedName>
</protein>
<gene>
    <name evidence="1" type="ORF">RHMOL_Rhmol06G0171300</name>
</gene>
<proteinExistence type="predicted"/>
<accession>A0ACC0ND43</accession>
<name>A0ACC0ND43_RHOML</name>
<reference evidence="1" key="1">
    <citation type="submission" date="2022-02" db="EMBL/GenBank/DDBJ databases">
        <title>Plant Genome Project.</title>
        <authorList>
            <person name="Zhang R.-G."/>
        </authorList>
    </citation>
    <scope>NUCLEOTIDE SEQUENCE</scope>
    <source>
        <strain evidence="1">AT1</strain>
    </source>
</reference>